<keyword evidence="6" id="KW-0346">Stress response</keyword>
<dbReference type="Gene3D" id="3.30.230.30">
    <property type="entry name" value="Impact, N-terminal domain"/>
    <property type="match status" value="1"/>
</dbReference>
<keyword evidence="5" id="KW-0810">Translation regulation</keyword>
<evidence type="ECO:0000313" key="10">
    <source>
        <dbReference type="Ensembl" id="ENSEBUP00000002084.1"/>
    </source>
</evidence>
<dbReference type="SUPFAM" id="SSF54495">
    <property type="entry name" value="UBC-like"/>
    <property type="match status" value="1"/>
</dbReference>
<dbReference type="Gene3D" id="3.10.110.10">
    <property type="entry name" value="Ubiquitin Conjugating Enzyme"/>
    <property type="match status" value="1"/>
</dbReference>
<keyword evidence="4" id="KW-0678">Repressor</keyword>
<dbReference type="InterPro" id="IPR020568">
    <property type="entry name" value="Ribosomal_Su5_D2-typ_SF"/>
</dbReference>
<dbReference type="InterPro" id="IPR036956">
    <property type="entry name" value="Impact_N_sf"/>
</dbReference>
<organism evidence="10 11">
    <name type="scientific">Eptatretus burgeri</name>
    <name type="common">Inshore hagfish</name>
    <dbReference type="NCBI Taxonomy" id="7764"/>
    <lineage>
        <taxon>Eukaryota</taxon>
        <taxon>Metazoa</taxon>
        <taxon>Chordata</taxon>
        <taxon>Craniata</taxon>
        <taxon>Vertebrata</taxon>
        <taxon>Cyclostomata</taxon>
        <taxon>Myxini</taxon>
        <taxon>Myxiniformes</taxon>
        <taxon>Myxinidae</taxon>
        <taxon>Eptatretinae</taxon>
        <taxon>Eptatretus</taxon>
    </lineage>
</organism>
<dbReference type="InterPro" id="IPR001498">
    <property type="entry name" value="Impact_N"/>
</dbReference>
<dbReference type="FunFam" id="3.30.230.30:FF:000001">
    <property type="entry name" value="IMPACT isoform 1"/>
    <property type="match status" value="1"/>
</dbReference>
<dbReference type="SMART" id="SM00591">
    <property type="entry name" value="RWD"/>
    <property type="match status" value="1"/>
</dbReference>
<dbReference type="InterPro" id="IPR023582">
    <property type="entry name" value="Impact"/>
</dbReference>
<protein>
    <submittedName>
        <fullName evidence="10">Impact RWD domain protein</fullName>
    </submittedName>
</protein>
<evidence type="ECO:0000256" key="7">
    <source>
        <dbReference type="ARBA" id="ARBA00047127"/>
    </source>
</evidence>
<comment type="similarity">
    <text evidence="2">Belongs to the IMPACT family.</text>
</comment>
<evidence type="ECO:0000259" key="9">
    <source>
        <dbReference type="PROSITE" id="PS50908"/>
    </source>
</evidence>
<dbReference type="Pfam" id="PF05773">
    <property type="entry name" value="RWD"/>
    <property type="match status" value="1"/>
</dbReference>
<comment type="subunit">
    <text evidence="7">Interacts with GCN1; prevents the interaction of GCN1 with EIF2AK4/GCN2 and inhibits EIF2AK4/GCN2 kinase activity. Interaction with RPL39; this interaction occurs in a GCN1-independent manner. Associates with ribosomes; this interaction occurs in a GCN1-independent manner. Associates with actin; this interaction occurs in a GCN1-independent manner.</text>
</comment>
<feature type="region of interest" description="Disordered" evidence="8">
    <location>
        <begin position="113"/>
        <end position="136"/>
    </location>
</feature>
<dbReference type="Proteomes" id="UP000694388">
    <property type="component" value="Unplaced"/>
</dbReference>
<evidence type="ECO:0000256" key="3">
    <source>
        <dbReference type="ARBA" id="ARBA00022490"/>
    </source>
</evidence>
<keyword evidence="11" id="KW-1185">Reference proteome</keyword>
<dbReference type="CDD" id="cd23821">
    <property type="entry name" value="RWD_IMPACT"/>
    <property type="match status" value="1"/>
</dbReference>
<name>A0A8C4N6Z4_EPTBU</name>
<dbReference type="PANTHER" id="PTHR16301">
    <property type="entry name" value="IMPACT-RELATED"/>
    <property type="match status" value="1"/>
</dbReference>
<reference evidence="10" key="2">
    <citation type="submission" date="2025-09" db="UniProtKB">
        <authorList>
            <consortium name="Ensembl"/>
        </authorList>
    </citation>
    <scope>IDENTIFICATION</scope>
</reference>
<keyword evidence="3" id="KW-0963">Cytoplasm</keyword>
<dbReference type="PROSITE" id="PS50908">
    <property type="entry name" value="RWD"/>
    <property type="match status" value="1"/>
</dbReference>
<dbReference type="GO" id="GO:0005737">
    <property type="term" value="C:cytoplasm"/>
    <property type="evidence" value="ECO:0007669"/>
    <property type="project" value="UniProtKB-SubCell"/>
</dbReference>
<comment type="subcellular location">
    <subcellularLocation>
        <location evidence="1">Cytoplasm</location>
    </subcellularLocation>
</comment>
<dbReference type="Ensembl" id="ENSEBUT00000002430.1">
    <property type="protein sequence ID" value="ENSEBUP00000002084.1"/>
    <property type="gene ID" value="ENSEBUG00000001662.1"/>
</dbReference>
<dbReference type="SUPFAM" id="SSF54211">
    <property type="entry name" value="Ribosomal protein S5 domain 2-like"/>
    <property type="match status" value="1"/>
</dbReference>
<evidence type="ECO:0000256" key="2">
    <source>
        <dbReference type="ARBA" id="ARBA00007665"/>
    </source>
</evidence>
<evidence type="ECO:0000313" key="11">
    <source>
        <dbReference type="Proteomes" id="UP000694388"/>
    </source>
</evidence>
<evidence type="ECO:0000256" key="1">
    <source>
        <dbReference type="ARBA" id="ARBA00004496"/>
    </source>
</evidence>
<feature type="domain" description="RWD" evidence="9">
    <location>
        <begin position="13"/>
        <end position="112"/>
    </location>
</feature>
<evidence type="ECO:0000256" key="5">
    <source>
        <dbReference type="ARBA" id="ARBA00022845"/>
    </source>
</evidence>
<evidence type="ECO:0000256" key="4">
    <source>
        <dbReference type="ARBA" id="ARBA00022491"/>
    </source>
</evidence>
<dbReference type="GO" id="GO:0140469">
    <property type="term" value="P:GCN2-mediated signaling"/>
    <property type="evidence" value="ECO:0007669"/>
    <property type="project" value="TreeGrafter"/>
</dbReference>
<dbReference type="InterPro" id="IPR016135">
    <property type="entry name" value="UBQ-conjugating_enzyme/RWD"/>
</dbReference>
<dbReference type="PANTHER" id="PTHR16301:SF25">
    <property type="entry name" value="PROTEIN IMPACT"/>
    <property type="match status" value="1"/>
</dbReference>
<dbReference type="AlphaFoldDB" id="A0A8C4N6Z4"/>
<evidence type="ECO:0000256" key="6">
    <source>
        <dbReference type="ARBA" id="ARBA00023016"/>
    </source>
</evidence>
<dbReference type="OMA" id="FYEISAP"/>
<dbReference type="GO" id="GO:0006446">
    <property type="term" value="P:regulation of translational initiation"/>
    <property type="evidence" value="ECO:0007669"/>
    <property type="project" value="TreeGrafter"/>
</dbReference>
<evidence type="ECO:0000256" key="8">
    <source>
        <dbReference type="SAM" id="MobiDB-lite"/>
    </source>
</evidence>
<accession>A0A8C4N6Z4</accession>
<proteinExistence type="inferred from homology"/>
<reference evidence="10" key="1">
    <citation type="submission" date="2025-08" db="UniProtKB">
        <authorList>
            <consortium name="Ensembl"/>
        </authorList>
    </citation>
    <scope>IDENTIFICATION</scope>
</reference>
<dbReference type="GeneTree" id="ENSGT00390000017571"/>
<dbReference type="Pfam" id="PF01205">
    <property type="entry name" value="Impact_N"/>
    <property type="match status" value="1"/>
</dbReference>
<sequence>MAALNENVERQAEELEALSAIYGPELHVLDGERRVVSFHGSCADGRILHLQMTLPPEYPSNAPPLYQLSCAWLSQQQLYSLGCSLEQIYSEHLGESMVHLWVEQLREFLQKLESTDEPGTGSQTGRGDYDEAEFDQDADDFDDGNLSLKLLDTISIYHNTADQPLMPVLTHGEPLTDRRSTFQAHLAPVVKTEQVQQVVARLKETRKIATATHNIMAYRIWSAERKVFLQDCDDDGEAAAGGRLLHLLQVLDARDVVVVVSRWFGGILLGPDRFKHINNCARNLLLVQGYLSSSTKGVTDFTKARKAKGKKTKH</sequence>
<dbReference type="InterPro" id="IPR006575">
    <property type="entry name" value="RWD_dom"/>
</dbReference>